<dbReference type="InterPro" id="IPR027417">
    <property type="entry name" value="P-loop_NTPase"/>
</dbReference>
<dbReference type="PROSITE" id="PS51198">
    <property type="entry name" value="UVRD_HELICASE_ATP_BIND"/>
    <property type="match status" value="1"/>
</dbReference>
<evidence type="ECO:0000256" key="4">
    <source>
        <dbReference type="ARBA" id="ARBA00022840"/>
    </source>
</evidence>
<keyword evidence="3 5" id="KW-0347">Helicase</keyword>
<keyword evidence="1 5" id="KW-0547">Nucleotide-binding</keyword>
<feature type="binding site" evidence="5">
    <location>
        <begin position="23"/>
        <end position="30"/>
    </location>
    <ligand>
        <name>ATP</name>
        <dbReference type="ChEBI" id="CHEBI:30616"/>
    </ligand>
</feature>
<evidence type="ECO:0000256" key="1">
    <source>
        <dbReference type="ARBA" id="ARBA00022741"/>
    </source>
</evidence>
<dbReference type="RefSeq" id="WP_272751200.1">
    <property type="nucleotide sequence ID" value="NZ_JAQQLF010000006.1"/>
</dbReference>
<comment type="caution">
    <text evidence="7">The sequence shown here is derived from an EMBL/GenBank/DDBJ whole genome shotgun (WGS) entry which is preliminary data.</text>
</comment>
<evidence type="ECO:0000256" key="5">
    <source>
        <dbReference type="PROSITE-ProRule" id="PRU00560"/>
    </source>
</evidence>
<organism evidence="7 8">
    <name type="scientific">Vogesella aquatica</name>
    <dbReference type="NCBI Taxonomy" id="2984206"/>
    <lineage>
        <taxon>Bacteria</taxon>
        <taxon>Pseudomonadati</taxon>
        <taxon>Pseudomonadota</taxon>
        <taxon>Betaproteobacteria</taxon>
        <taxon>Neisseriales</taxon>
        <taxon>Chromobacteriaceae</taxon>
        <taxon>Vogesella</taxon>
    </lineage>
</organism>
<evidence type="ECO:0000259" key="6">
    <source>
        <dbReference type="PROSITE" id="PS51198"/>
    </source>
</evidence>
<evidence type="ECO:0000313" key="7">
    <source>
        <dbReference type="EMBL" id="MDC7716817.1"/>
    </source>
</evidence>
<dbReference type="SUPFAM" id="SSF52540">
    <property type="entry name" value="P-loop containing nucleoside triphosphate hydrolases"/>
    <property type="match status" value="1"/>
</dbReference>
<dbReference type="InterPro" id="IPR014016">
    <property type="entry name" value="UvrD-like_ATP-bd"/>
</dbReference>
<dbReference type="Proteomes" id="UP001219956">
    <property type="component" value="Unassembled WGS sequence"/>
</dbReference>
<dbReference type="InterPro" id="IPR000212">
    <property type="entry name" value="DNA_helicase_UvrD/REP"/>
</dbReference>
<evidence type="ECO:0000256" key="3">
    <source>
        <dbReference type="ARBA" id="ARBA00022806"/>
    </source>
</evidence>
<dbReference type="PANTHER" id="PTHR11070">
    <property type="entry name" value="UVRD / RECB / PCRA DNA HELICASE FAMILY MEMBER"/>
    <property type="match status" value="1"/>
</dbReference>
<keyword evidence="8" id="KW-1185">Reference proteome</keyword>
<dbReference type="GO" id="GO:0004386">
    <property type="term" value="F:helicase activity"/>
    <property type="evidence" value="ECO:0007669"/>
    <property type="project" value="UniProtKB-KW"/>
</dbReference>
<keyword evidence="4 5" id="KW-0067">ATP-binding</keyword>
<dbReference type="InterPro" id="IPR013986">
    <property type="entry name" value="DExx_box_DNA_helicase_dom_sf"/>
</dbReference>
<name>A0ABT5IW66_9NEIS</name>
<dbReference type="PANTHER" id="PTHR11070:SF3">
    <property type="entry name" value="DNA 3'-5' HELICASE"/>
    <property type="match status" value="1"/>
</dbReference>
<sequence>MSALTPEQQAVVDAPMVPLCVIACAGSGKTKTAVQRLVQMRRKLGNARGRVALLSFSNVAVDTFRKAYDVLARDLPAGVGRDRVEIDTLDGFITSTILRPHGHRTMGASQAAYLVTGGETFLGGFTFKTPTYPMPITELNVALIEGKECFYYRRNDDLELVANGVARDLIGRLGKTGAYTHDLGRYWAYRALKERPELLTVVVRRYPHILIDEAQDIGTVHQAILQLLIDAGACVTLIGDPNQGIYDFAGADGKFLSEYHQRPGVLPYSLTRNFRSVPQIVSLANVLSGRDDVAERAAPATLHGAFFTGYKRGQHAQLITAFQGVLAIAGADAKRSAVLCRGRGLAEEVRGDVAPAGQGTVKVFAAAAVLRDHKKDFRSAFQRVAIGVAALLDKPPHGLVSYVTQPGTPPARLPEARALRRVIWAFTRDPKAGLPSASLTADTQWHPQFVANIKSLLDKLQTKFGLTPAANIGLKLKKTGLPNAALSSSKDLADDEAALLRVDTVHQAKGESLDAVLYMTLKDHAEELLAGVGTEVGRIGYVASTRARNLLWVAVPKNALKDLRPLFVGKGFQEVG</sequence>
<feature type="domain" description="UvrD-like helicase ATP-binding" evidence="6">
    <location>
        <begin position="2"/>
        <end position="277"/>
    </location>
</feature>
<dbReference type="EMBL" id="JAQQLF010000006">
    <property type="protein sequence ID" value="MDC7716817.1"/>
    <property type="molecule type" value="Genomic_DNA"/>
</dbReference>
<gene>
    <name evidence="7" type="ORF">PQU95_06250</name>
</gene>
<evidence type="ECO:0000313" key="8">
    <source>
        <dbReference type="Proteomes" id="UP001219956"/>
    </source>
</evidence>
<proteinExistence type="predicted"/>
<dbReference type="Gene3D" id="1.10.10.160">
    <property type="match status" value="1"/>
</dbReference>
<evidence type="ECO:0000256" key="2">
    <source>
        <dbReference type="ARBA" id="ARBA00022801"/>
    </source>
</evidence>
<reference evidence="7 8" key="1">
    <citation type="submission" date="2023-01" db="EMBL/GenBank/DDBJ databases">
        <title>Novel species of the genus Vogesella isolated from rivers.</title>
        <authorList>
            <person name="Lu H."/>
        </authorList>
    </citation>
    <scope>NUCLEOTIDE SEQUENCE [LARGE SCALE GENOMIC DNA]</scope>
    <source>
        <strain evidence="7 8">DC21W</strain>
    </source>
</reference>
<dbReference type="Pfam" id="PF00580">
    <property type="entry name" value="UvrD-helicase"/>
    <property type="match status" value="2"/>
</dbReference>
<accession>A0ABT5IW66</accession>
<protein>
    <submittedName>
        <fullName evidence="7">ATP-dependent helicase</fullName>
    </submittedName>
</protein>
<keyword evidence="2 5" id="KW-0378">Hydrolase</keyword>
<dbReference type="Gene3D" id="3.40.50.300">
    <property type="entry name" value="P-loop containing nucleotide triphosphate hydrolases"/>
    <property type="match status" value="3"/>
</dbReference>